<dbReference type="CDD" id="cd01949">
    <property type="entry name" value="GGDEF"/>
    <property type="match status" value="1"/>
</dbReference>
<dbReference type="SMART" id="SM00086">
    <property type="entry name" value="PAC"/>
    <property type="match status" value="2"/>
</dbReference>
<evidence type="ECO:0000259" key="1">
    <source>
        <dbReference type="PROSITE" id="PS50112"/>
    </source>
</evidence>
<protein>
    <submittedName>
        <fullName evidence="5">EAL domain-containing protein</fullName>
    </submittedName>
</protein>
<dbReference type="InterPro" id="IPR013655">
    <property type="entry name" value="PAS_fold_3"/>
</dbReference>
<dbReference type="InterPro" id="IPR035919">
    <property type="entry name" value="EAL_sf"/>
</dbReference>
<dbReference type="InterPro" id="IPR000014">
    <property type="entry name" value="PAS"/>
</dbReference>
<evidence type="ECO:0000313" key="6">
    <source>
        <dbReference type="Proteomes" id="UP001185984"/>
    </source>
</evidence>
<reference evidence="6" key="1">
    <citation type="journal article" date="2022" name="J Environ Chem Eng">
        <title>Biodegradation of petroleum oil using a constructed nonpathogenic and heavy metal-tolerant bacterial consortium isolated from marine sponges.</title>
        <authorList>
            <person name="Dechsakulwatana C."/>
            <person name="Rungsihiranrut A."/>
            <person name="Muangchinda C."/>
            <person name="Ningthoujam R."/>
            <person name="Klankeo P."/>
            <person name="Pinyakong O."/>
        </authorList>
    </citation>
    <scope>NUCLEOTIDE SEQUENCE [LARGE SCALE GENOMIC DNA]</scope>
    <source>
        <strain evidence="6">MO2-4</strain>
    </source>
</reference>
<dbReference type="InterPro" id="IPR043128">
    <property type="entry name" value="Rev_trsase/Diguanyl_cyclase"/>
</dbReference>
<dbReference type="PANTHER" id="PTHR44757">
    <property type="entry name" value="DIGUANYLATE CYCLASE DGCP"/>
    <property type="match status" value="1"/>
</dbReference>
<dbReference type="InterPro" id="IPR035965">
    <property type="entry name" value="PAS-like_dom_sf"/>
</dbReference>
<feature type="domain" description="PAS" evidence="1">
    <location>
        <begin position="171"/>
        <end position="225"/>
    </location>
</feature>
<dbReference type="NCBIfam" id="TIGR00254">
    <property type="entry name" value="GGDEF"/>
    <property type="match status" value="1"/>
</dbReference>
<evidence type="ECO:0000259" key="3">
    <source>
        <dbReference type="PROSITE" id="PS50883"/>
    </source>
</evidence>
<evidence type="ECO:0000259" key="4">
    <source>
        <dbReference type="PROSITE" id="PS50887"/>
    </source>
</evidence>
<dbReference type="SMART" id="SM00267">
    <property type="entry name" value="GGDEF"/>
    <property type="match status" value="1"/>
</dbReference>
<dbReference type="InterPro" id="IPR001610">
    <property type="entry name" value="PAC"/>
</dbReference>
<dbReference type="InterPro" id="IPR000160">
    <property type="entry name" value="GGDEF_dom"/>
</dbReference>
<dbReference type="RefSeq" id="WP_317515379.1">
    <property type="nucleotide sequence ID" value="NZ_JAPTHD010000001.1"/>
</dbReference>
<dbReference type="InterPro" id="IPR052155">
    <property type="entry name" value="Biofilm_reg_signaling"/>
</dbReference>
<dbReference type="PANTHER" id="PTHR44757:SF2">
    <property type="entry name" value="BIOFILM ARCHITECTURE MAINTENANCE PROTEIN MBAA"/>
    <property type="match status" value="1"/>
</dbReference>
<feature type="domain" description="PAC" evidence="2">
    <location>
        <begin position="228"/>
        <end position="280"/>
    </location>
</feature>
<dbReference type="Proteomes" id="UP001185984">
    <property type="component" value="Unassembled WGS sequence"/>
</dbReference>
<gene>
    <name evidence="5" type="ORF">O0R41_00490</name>
</gene>
<dbReference type="SMART" id="SM00091">
    <property type="entry name" value="PAS"/>
    <property type="match status" value="2"/>
</dbReference>
<dbReference type="SUPFAM" id="SSF55785">
    <property type="entry name" value="PYP-like sensor domain (PAS domain)"/>
    <property type="match status" value="2"/>
</dbReference>
<keyword evidence="6" id="KW-1185">Reference proteome</keyword>
<dbReference type="Gene3D" id="3.30.450.20">
    <property type="entry name" value="PAS domain"/>
    <property type="match status" value="2"/>
</dbReference>
<evidence type="ECO:0000313" key="5">
    <source>
        <dbReference type="EMBL" id="MDV5822081.1"/>
    </source>
</evidence>
<comment type="caution">
    <text evidence="5">The sequence shown here is derived from an EMBL/GenBank/DDBJ whole genome shotgun (WGS) entry which is preliminary data.</text>
</comment>
<dbReference type="NCBIfam" id="TIGR00229">
    <property type="entry name" value="sensory_box"/>
    <property type="match status" value="2"/>
</dbReference>
<sequence length="837" mass="92557">MDRFADRRFDDGWRLTTRDPLADVPFRLRNEILPAAAFDDVAPSLYRWIADGRGRLLLWRRLAGPDLLRLGAGAQGLSWRNALDHADRRQLIEAAAQDAPAPRTVRLQLAEEEERRRWRIRMRRTRGADGATLFVGTAEDVEAAQQALDAAVAESREDYRWSVALSPQVPWTASPDGRIEEVGPRFSELTGLPAQEALGVGWSSVLHEEDVPGVLALWDQHLASGEPIDVDYRIRLREGDYRWMRARPAARRDDEGRVVRWYGTLEDVHDRHETERELAESEERFRLAVQSARLGIWDFDTATGKRSWSAELRTMLGVSPDVEPTAELALSLVHPDDRDRLRVMLQGVATGAVPPHFEDMLRIHRATDGALRWIRSTGWTMRCDADRSTRIVVTFFDVTEEQVSEERIRWAATHDAMTRLPNRALWQEKLDAMADAAKVSGESFALLLLDIDDLKRTNDSLGHDAGDALLCAFAKRLAAAAPPDAVIGRLGGDEFGLISPALGSAAELEAWGSALIEDLRRPHVHEGRSLDCGVSMGAALFGGDAGDRGDELFKAADLALYASKSAGRGRLTLFHSSLRCEAQQRSSMIRMARQVIADDLLMPYYQPKVDLRTRQVTGYEALLRWCHPRLGVQSPASIVAAFDHGEIAVALTRKMLDAVLRDLMRWLDAGRDPGSVAINASAADFTHSGFADSVLERLVAAGVPTRHLEIEVTETVFLGRGADQVATALRCFAQEGVRVALDDFGTGYASLSHLKHYPVDVLKIDRSFVSNMDQDPGDAAIVDAIVKLGASFGMEVVAEGVETEGQAQLLLAHGCPIGQGFHLGRPQPFDVITAKMR</sequence>
<feature type="domain" description="GGDEF" evidence="4">
    <location>
        <begin position="442"/>
        <end position="576"/>
    </location>
</feature>
<dbReference type="InterPro" id="IPR029787">
    <property type="entry name" value="Nucleotide_cyclase"/>
</dbReference>
<dbReference type="PROSITE" id="PS50883">
    <property type="entry name" value="EAL"/>
    <property type="match status" value="1"/>
</dbReference>
<dbReference type="Gene3D" id="3.30.70.270">
    <property type="match status" value="1"/>
</dbReference>
<feature type="domain" description="PAS" evidence="1">
    <location>
        <begin position="281"/>
        <end position="352"/>
    </location>
</feature>
<accession>A0ABU3ZRC3</accession>
<dbReference type="SUPFAM" id="SSF55073">
    <property type="entry name" value="Nucleotide cyclase"/>
    <property type="match status" value="1"/>
</dbReference>
<dbReference type="PROSITE" id="PS50887">
    <property type="entry name" value="GGDEF"/>
    <property type="match status" value="1"/>
</dbReference>
<dbReference type="InterPro" id="IPR001633">
    <property type="entry name" value="EAL_dom"/>
</dbReference>
<dbReference type="CDD" id="cd00130">
    <property type="entry name" value="PAS"/>
    <property type="match status" value="1"/>
</dbReference>
<organism evidence="5 6">
    <name type="scientific">Sphingobium naphthae</name>
    <dbReference type="NCBI Taxonomy" id="1886786"/>
    <lineage>
        <taxon>Bacteria</taxon>
        <taxon>Pseudomonadati</taxon>
        <taxon>Pseudomonadota</taxon>
        <taxon>Alphaproteobacteria</taxon>
        <taxon>Sphingomonadales</taxon>
        <taxon>Sphingomonadaceae</taxon>
        <taxon>Sphingobium</taxon>
    </lineage>
</organism>
<feature type="domain" description="PAC" evidence="2">
    <location>
        <begin position="357"/>
        <end position="410"/>
    </location>
</feature>
<dbReference type="Pfam" id="PF00563">
    <property type="entry name" value="EAL"/>
    <property type="match status" value="1"/>
</dbReference>
<dbReference type="Pfam" id="PF08447">
    <property type="entry name" value="PAS_3"/>
    <property type="match status" value="2"/>
</dbReference>
<name>A0ABU3ZRC3_9SPHN</name>
<feature type="domain" description="EAL" evidence="3">
    <location>
        <begin position="585"/>
        <end position="837"/>
    </location>
</feature>
<dbReference type="InterPro" id="IPR000700">
    <property type="entry name" value="PAS-assoc_C"/>
</dbReference>
<dbReference type="CDD" id="cd01948">
    <property type="entry name" value="EAL"/>
    <property type="match status" value="1"/>
</dbReference>
<dbReference type="SMART" id="SM00052">
    <property type="entry name" value="EAL"/>
    <property type="match status" value="1"/>
</dbReference>
<dbReference type="PROSITE" id="PS50113">
    <property type="entry name" value="PAC"/>
    <property type="match status" value="2"/>
</dbReference>
<evidence type="ECO:0000259" key="2">
    <source>
        <dbReference type="PROSITE" id="PS50113"/>
    </source>
</evidence>
<dbReference type="SUPFAM" id="SSF141868">
    <property type="entry name" value="EAL domain-like"/>
    <property type="match status" value="1"/>
</dbReference>
<proteinExistence type="predicted"/>
<dbReference type="EMBL" id="JAPTHD010000001">
    <property type="protein sequence ID" value="MDV5822081.1"/>
    <property type="molecule type" value="Genomic_DNA"/>
</dbReference>
<dbReference type="PROSITE" id="PS50112">
    <property type="entry name" value="PAS"/>
    <property type="match status" value="2"/>
</dbReference>
<dbReference type="Pfam" id="PF00990">
    <property type="entry name" value="GGDEF"/>
    <property type="match status" value="1"/>
</dbReference>
<dbReference type="Gene3D" id="3.20.20.450">
    <property type="entry name" value="EAL domain"/>
    <property type="match status" value="1"/>
</dbReference>